<dbReference type="AlphaFoldDB" id="A0A426ZR95"/>
<proteinExistence type="predicted"/>
<protein>
    <submittedName>
        <fullName evidence="1">Uncharacterized protein</fullName>
    </submittedName>
</protein>
<dbReference type="Proteomes" id="UP000287651">
    <property type="component" value="Unassembled WGS sequence"/>
</dbReference>
<name>A0A426ZR95_ENSVE</name>
<comment type="caution">
    <text evidence="1">The sequence shown here is derived from an EMBL/GenBank/DDBJ whole genome shotgun (WGS) entry which is preliminary data.</text>
</comment>
<evidence type="ECO:0000313" key="1">
    <source>
        <dbReference type="EMBL" id="RRT66543.1"/>
    </source>
</evidence>
<sequence length="69" mass="7789">MDVSLQKGRCQTLRSPRKVGAELGRTLPNCGCCPRRDLHTGNCGRASVTENMTHFKPSKILYIMWKKVL</sequence>
<dbReference type="EMBL" id="AMZH03005382">
    <property type="protein sequence ID" value="RRT66543.1"/>
    <property type="molecule type" value="Genomic_DNA"/>
</dbReference>
<reference evidence="1 2" key="1">
    <citation type="journal article" date="2014" name="Agronomy (Basel)">
        <title>A Draft Genome Sequence for Ensete ventricosum, the Drought-Tolerant Tree Against Hunger.</title>
        <authorList>
            <person name="Harrison J."/>
            <person name="Moore K.A."/>
            <person name="Paszkiewicz K."/>
            <person name="Jones T."/>
            <person name="Grant M."/>
            <person name="Ambacheew D."/>
            <person name="Muzemil S."/>
            <person name="Studholme D.J."/>
        </authorList>
    </citation>
    <scope>NUCLEOTIDE SEQUENCE [LARGE SCALE GENOMIC DNA]</scope>
</reference>
<evidence type="ECO:0000313" key="2">
    <source>
        <dbReference type="Proteomes" id="UP000287651"/>
    </source>
</evidence>
<organism evidence="1 2">
    <name type="scientific">Ensete ventricosum</name>
    <name type="common">Abyssinian banana</name>
    <name type="synonym">Musa ensete</name>
    <dbReference type="NCBI Taxonomy" id="4639"/>
    <lineage>
        <taxon>Eukaryota</taxon>
        <taxon>Viridiplantae</taxon>
        <taxon>Streptophyta</taxon>
        <taxon>Embryophyta</taxon>
        <taxon>Tracheophyta</taxon>
        <taxon>Spermatophyta</taxon>
        <taxon>Magnoliopsida</taxon>
        <taxon>Liliopsida</taxon>
        <taxon>Zingiberales</taxon>
        <taxon>Musaceae</taxon>
        <taxon>Ensete</taxon>
    </lineage>
</organism>
<accession>A0A426ZR95</accession>
<gene>
    <name evidence="1" type="ORF">B296_00015980</name>
</gene>